<dbReference type="PROSITE" id="PS51873">
    <property type="entry name" value="TRIAD"/>
    <property type="match status" value="1"/>
</dbReference>
<dbReference type="InterPro" id="IPR047535">
    <property type="entry name" value="RING-HC_RBR_parkin"/>
</dbReference>
<dbReference type="InterPro" id="IPR047536">
    <property type="entry name" value="Rcat_RBR_parkin"/>
</dbReference>
<sequence>MSSSDSENELSNTPPNIIQLAANTTRNLLPEKSRERWIKSLSKHKTGDFRSISNRMLQLFWFGKKTISNSLSIYIKTNTGSTLSVDLDPNWYIKNVKEHIAPKLGLHPEEMKIIFAGKELSDSIMLADCDLGQQSVLHAVKIKKREKLPSQSNNSLIEEVEEEQGSKPLCEILSDLDFSTTESENSLNKSVSDTDEKERSKVHFYVFCPTCKSLKNGKLRVRCNFCKSGAFTVHSDPQNWTDVLEVKRITGQCENIPELCADNIPELCADILDNREPTFAEFYFKCSEHRSLGEDDAAVPLYLIRPNSKDIPCLACGDVSDPVFVFPCPDGHVTCLDCFRQYCSTRLRDRQFWHHPDFGYTLGCPASCKDSFITEIHHFRLLTPAQYDQYQRFATEEYVLQSGGVLCPQPGCGMGILADPDCNRITCINGCGFVFCRLCLQGYHIGDCETPETTNTDGDCSYNVDPTRAAEARWDEASRVTIKVISKPCPKCRTPTERDGGCMHMVCTRKGCEFHWCWVCQTPWTRECMGNHWFG</sequence>
<dbReference type="Gene3D" id="1.20.120.1750">
    <property type="match status" value="1"/>
</dbReference>
<keyword evidence="9" id="KW-0479">Metal-binding</keyword>
<dbReference type="FunFam" id="2.20.25.20:FF:000008">
    <property type="entry name" value="E3 ubiquitin-protein ligase parkin"/>
    <property type="match status" value="1"/>
</dbReference>
<dbReference type="EC" id="2.3.2.31" evidence="5"/>
<keyword evidence="13" id="KW-0862">Zinc</keyword>
<dbReference type="InterPro" id="IPR013083">
    <property type="entry name" value="Znf_RING/FYVE/PHD"/>
</dbReference>
<dbReference type="GO" id="GO:0016567">
    <property type="term" value="P:protein ubiquitination"/>
    <property type="evidence" value="ECO:0007669"/>
    <property type="project" value="InterPro"/>
</dbReference>
<dbReference type="SUPFAM" id="SSF54236">
    <property type="entry name" value="Ubiquitin-like"/>
    <property type="match status" value="1"/>
</dbReference>
<evidence type="ECO:0000256" key="2">
    <source>
        <dbReference type="ARBA" id="ARBA00004173"/>
    </source>
</evidence>
<dbReference type="InterPro" id="IPR002867">
    <property type="entry name" value="IBR_dom"/>
</dbReference>
<evidence type="ECO:0000313" key="23">
    <source>
        <dbReference type="Proteomes" id="UP001458880"/>
    </source>
</evidence>
<comment type="pathway">
    <text evidence="4">Protein modification; protein ubiquitination.</text>
</comment>
<evidence type="ECO:0000256" key="3">
    <source>
        <dbReference type="ARBA" id="ARBA00004514"/>
    </source>
</evidence>
<evidence type="ECO:0000259" key="21">
    <source>
        <dbReference type="PROSITE" id="PS51873"/>
    </source>
</evidence>
<proteinExistence type="inferred from homology"/>
<protein>
    <recommendedName>
        <fullName evidence="18">E3 ubiquitin-protein ligase parkin</fullName>
        <ecNumber evidence="5">2.3.2.31</ecNumber>
    </recommendedName>
</protein>
<comment type="similarity">
    <text evidence="17">Belongs to the RBR family. Parkin subfamily.</text>
</comment>
<dbReference type="Gene3D" id="3.10.20.90">
    <property type="entry name" value="Phosphatidylinositol 3-kinase Catalytic Subunit, Chain A, domain 1"/>
    <property type="match status" value="1"/>
</dbReference>
<dbReference type="InterPro" id="IPR003977">
    <property type="entry name" value="Parkin"/>
</dbReference>
<evidence type="ECO:0000256" key="14">
    <source>
        <dbReference type="ARBA" id="ARBA00022843"/>
    </source>
</evidence>
<keyword evidence="10" id="KW-0677">Repeat</keyword>
<dbReference type="InterPro" id="IPR044066">
    <property type="entry name" value="TRIAD_supradom"/>
</dbReference>
<keyword evidence="15" id="KW-0072">Autophagy</keyword>
<dbReference type="GO" id="GO:0008270">
    <property type="term" value="F:zinc ion binding"/>
    <property type="evidence" value="ECO:0007669"/>
    <property type="project" value="UniProtKB-KW"/>
</dbReference>
<organism evidence="22 23">
    <name type="scientific">Popillia japonica</name>
    <name type="common">Japanese beetle</name>
    <dbReference type="NCBI Taxonomy" id="7064"/>
    <lineage>
        <taxon>Eukaryota</taxon>
        <taxon>Metazoa</taxon>
        <taxon>Ecdysozoa</taxon>
        <taxon>Arthropoda</taxon>
        <taxon>Hexapoda</taxon>
        <taxon>Insecta</taxon>
        <taxon>Pterygota</taxon>
        <taxon>Neoptera</taxon>
        <taxon>Endopterygota</taxon>
        <taxon>Coleoptera</taxon>
        <taxon>Polyphaga</taxon>
        <taxon>Scarabaeiformia</taxon>
        <taxon>Scarabaeidae</taxon>
        <taxon>Rutelinae</taxon>
        <taxon>Popillia</taxon>
    </lineage>
</organism>
<dbReference type="InterPro" id="IPR041565">
    <property type="entry name" value="Parkin_Znf-RING"/>
</dbReference>
<dbReference type="SUPFAM" id="SSF57850">
    <property type="entry name" value="RING/U-box"/>
    <property type="match status" value="2"/>
</dbReference>
<dbReference type="FunFam" id="1.20.120.1750:FF:000009">
    <property type="entry name" value="E3 ubiquitin-protein ligase parkin"/>
    <property type="match status" value="1"/>
</dbReference>
<dbReference type="PIRSF" id="PIRSF037880">
    <property type="entry name" value="Parkin"/>
    <property type="match status" value="1"/>
</dbReference>
<dbReference type="InterPro" id="IPR041170">
    <property type="entry name" value="Znf-RING_14"/>
</dbReference>
<evidence type="ECO:0000256" key="6">
    <source>
        <dbReference type="ARBA" id="ARBA00022490"/>
    </source>
</evidence>
<evidence type="ECO:0000256" key="11">
    <source>
        <dbReference type="ARBA" id="ARBA00022771"/>
    </source>
</evidence>
<dbReference type="Pfam" id="PF17978">
    <property type="entry name" value="zf-RING_14"/>
    <property type="match status" value="1"/>
</dbReference>
<dbReference type="GO" id="GO:0006950">
    <property type="term" value="P:response to stress"/>
    <property type="evidence" value="ECO:0007669"/>
    <property type="project" value="UniProtKB-ARBA"/>
</dbReference>
<dbReference type="CDD" id="cd21382">
    <property type="entry name" value="RING0_parkin"/>
    <property type="match status" value="1"/>
</dbReference>
<dbReference type="PROSITE" id="PS50053">
    <property type="entry name" value="UBIQUITIN_2"/>
    <property type="match status" value="1"/>
</dbReference>
<dbReference type="CDD" id="cd20357">
    <property type="entry name" value="Rcat_RBR_parkin"/>
    <property type="match status" value="1"/>
</dbReference>
<feature type="active site" evidence="19">
    <location>
        <position position="502"/>
    </location>
</feature>
<dbReference type="InterPro" id="IPR029071">
    <property type="entry name" value="Ubiquitin-like_domsf"/>
</dbReference>
<dbReference type="Pfam" id="PF00240">
    <property type="entry name" value="ubiquitin"/>
    <property type="match status" value="1"/>
</dbReference>
<keyword evidence="16" id="KW-0496">Mitochondrion</keyword>
<dbReference type="InterPro" id="IPR054694">
    <property type="entry name" value="Parkin-like_IBR"/>
</dbReference>
<accession>A0AAW1MFC2</accession>
<evidence type="ECO:0000256" key="1">
    <source>
        <dbReference type="ARBA" id="ARBA00001798"/>
    </source>
</evidence>
<feature type="domain" description="Ubiquitin-like" evidence="20">
    <location>
        <begin position="71"/>
        <end position="140"/>
    </location>
</feature>
<dbReference type="CDD" id="cd16627">
    <property type="entry name" value="RING-HC_RBR_parkin"/>
    <property type="match status" value="1"/>
</dbReference>
<dbReference type="Proteomes" id="UP001458880">
    <property type="component" value="Unassembled WGS sequence"/>
</dbReference>
<evidence type="ECO:0000256" key="18">
    <source>
        <dbReference type="ARBA" id="ARBA00029536"/>
    </source>
</evidence>
<dbReference type="PANTHER" id="PTHR11685">
    <property type="entry name" value="RBR FAMILY RING FINGER AND IBR DOMAIN-CONTAINING"/>
    <property type="match status" value="1"/>
</dbReference>
<dbReference type="CDD" id="cd20340">
    <property type="entry name" value="BRcat_RBR_parkin"/>
    <property type="match status" value="1"/>
</dbReference>
<keyword evidence="7" id="KW-0597">Phosphoprotein</keyword>
<comment type="catalytic activity">
    <reaction evidence="1">
        <text>[E2 ubiquitin-conjugating enzyme]-S-ubiquitinyl-L-cysteine + [acceptor protein]-L-lysine = [E2 ubiquitin-conjugating enzyme]-L-cysteine + [acceptor protein]-N(6)-ubiquitinyl-L-lysine.</text>
        <dbReference type="EC" id="2.3.2.31"/>
    </reaction>
</comment>
<keyword evidence="23" id="KW-1185">Reference proteome</keyword>
<keyword evidence="11" id="KW-0863">Zinc-finger</keyword>
<dbReference type="InterPro" id="IPR047534">
    <property type="entry name" value="BRcat_RBR_parkin"/>
</dbReference>
<evidence type="ECO:0000256" key="4">
    <source>
        <dbReference type="ARBA" id="ARBA00004906"/>
    </source>
</evidence>
<reference evidence="22 23" key="1">
    <citation type="journal article" date="2024" name="BMC Genomics">
        <title>De novo assembly and annotation of Popillia japonica's genome with initial clues to its potential as an invasive pest.</title>
        <authorList>
            <person name="Cucini C."/>
            <person name="Boschi S."/>
            <person name="Funari R."/>
            <person name="Cardaioli E."/>
            <person name="Iannotti N."/>
            <person name="Marturano G."/>
            <person name="Paoli F."/>
            <person name="Bruttini M."/>
            <person name="Carapelli A."/>
            <person name="Frati F."/>
            <person name="Nardi F."/>
        </authorList>
    </citation>
    <scope>NUCLEOTIDE SEQUENCE [LARGE SCALE GENOMIC DNA]</scope>
    <source>
        <strain evidence="22">DMR45628</strain>
    </source>
</reference>
<keyword evidence="14" id="KW-0832">Ubl conjugation</keyword>
<keyword evidence="6" id="KW-0963">Cytoplasm</keyword>
<dbReference type="GO" id="GO:0009896">
    <property type="term" value="P:positive regulation of catabolic process"/>
    <property type="evidence" value="ECO:0007669"/>
    <property type="project" value="UniProtKB-ARBA"/>
</dbReference>
<dbReference type="Gene3D" id="3.30.40.10">
    <property type="entry name" value="Zinc/RING finger domain, C3HC4 (zinc finger)"/>
    <property type="match status" value="1"/>
</dbReference>
<evidence type="ECO:0000313" key="22">
    <source>
        <dbReference type="EMBL" id="KAK9745069.1"/>
    </source>
</evidence>
<dbReference type="GO" id="GO:0000423">
    <property type="term" value="P:mitophagy"/>
    <property type="evidence" value="ECO:0007669"/>
    <property type="project" value="UniProtKB-ARBA"/>
</dbReference>
<evidence type="ECO:0000256" key="12">
    <source>
        <dbReference type="ARBA" id="ARBA00022786"/>
    </source>
</evidence>
<evidence type="ECO:0000256" key="13">
    <source>
        <dbReference type="ARBA" id="ARBA00022833"/>
    </source>
</evidence>
<evidence type="ECO:0000256" key="19">
    <source>
        <dbReference type="PIRSR" id="PIRSR037880-1"/>
    </source>
</evidence>
<dbReference type="PRINTS" id="PR01475">
    <property type="entry name" value="PARKIN"/>
</dbReference>
<evidence type="ECO:0000256" key="8">
    <source>
        <dbReference type="ARBA" id="ARBA00022679"/>
    </source>
</evidence>
<comment type="subcellular location">
    <subcellularLocation>
        <location evidence="3">Cytoplasm</location>
        <location evidence="3">Cytosol</location>
    </subcellularLocation>
    <subcellularLocation>
        <location evidence="2">Mitochondrion</location>
    </subcellularLocation>
</comment>
<dbReference type="EMBL" id="JASPKY010000052">
    <property type="protein sequence ID" value="KAK9745069.1"/>
    <property type="molecule type" value="Genomic_DNA"/>
</dbReference>
<dbReference type="SMART" id="SM00213">
    <property type="entry name" value="UBQ"/>
    <property type="match status" value="1"/>
</dbReference>
<dbReference type="SMART" id="SM00647">
    <property type="entry name" value="IBR"/>
    <property type="match status" value="2"/>
</dbReference>
<dbReference type="Gene3D" id="2.20.25.20">
    <property type="match status" value="1"/>
</dbReference>
<dbReference type="Pfam" id="PF22605">
    <property type="entry name" value="IBR_2"/>
    <property type="match status" value="1"/>
</dbReference>
<keyword evidence="8" id="KW-0808">Transferase</keyword>
<evidence type="ECO:0000256" key="5">
    <source>
        <dbReference type="ARBA" id="ARBA00012251"/>
    </source>
</evidence>
<evidence type="ECO:0000256" key="16">
    <source>
        <dbReference type="ARBA" id="ARBA00023128"/>
    </source>
</evidence>
<name>A0AAW1MFC2_POPJA</name>
<feature type="domain" description="RING-type" evidence="21">
    <location>
        <begin position="309"/>
        <end position="535"/>
    </location>
</feature>
<dbReference type="GO" id="GO:0005739">
    <property type="term" value="C:mitochondrion"/>
    <property type="evidence" value="ECO:0007669"/>
    <property type="project" value="UniProtKB-SubCell"/>
</dbReference>
<evidence type="ECO:0000256" key="15">
    <source>
        <dbReference type="ARBA" id="ARBA00023006"/>
    </source>
</evidence>
<dbReference type="GO" id="GO:0005829">
    <property type="term" value="C:cytosol"/>
    <property type="evidence" value="ECO:0007669"/>
    <property type="project" value="UniProtKB-SubCell"/>
</dbReference>
<dbReference type="AlphaFoldDB" id="A0AAW1MFC2"/>
<gene>
    <name evidence="22" type="ORF">QE152_g7231</name>
</gene>
<comment type="caution">
    <text evidence="22">The sequence shown here is derived from an EMBL/GenBank/DDBJ whole genome shotgun (WGS) entry which is preliminary data.</text>
</comment>
<evidence type="ECO:0000256" key="9">
    <source>
        <dbReference type="ARBA" id="ARBA00022723"/>
    </source>
</evidence>
<evidence type="ECO:0000259" key="20">
    <source>
        <dbReference type="PROSITE" id="PS50053"/>
    </source>
</evidence>
<keyword evidence="12" id="KW-0833">Ubl conjugation pathway</keyword>
<evidence type="ECO:0000256" key="7">
    <source>
        <dbReference type="ARBA" id="ARBA00022553"/>
    </source>
</evidence>
<dbReference type="GO" id="GO:1902532">
    <property type="term" value="P:negative regulation of intracellular signal transduction"/>
    <property type="evidence" value="ECO:0007669"/>
    <property type="project" value="UniProtKB-ARBA"/>
</dbReference>
<dbReference type="GO" id="GO:0061630">
    <property type="term" value="F:ubiquitin protein ligase activity"/>
    <property type="evidence" value="ECO:0007669"/>
    <property type="project" value="UniProtKB-EC"/>
</dbReference>
<dbReference type="GO" id="GO:0022603">
    <property type="term" value="P:regulation of anatomical structure morphogenesis"/>
    <property type="evidence" value="ECO:0007669"/>
    <property type="project" value="UniProtKB-ARBA"/>
</dbReference>
<dbReference type="InterPro" id="IPR031127">
    <property type="entry name" value="E3_UB_ligase_RBR"/>
</dbReference>
<evidence type="ECO:0000256" key="17">
    <source>
        <dbReference type="ARBA" id="ARBA00029442"/>
    </source>
</evidence>
<dbReference type="InterPro" id="IPR000626">
    <property type="entry name" value="Ubiquitin-like_dom"/>
</dbReference>
<dbReference type="Pfam" id="PF17976">
    <property type="entry name" value="zf-RING_12"/>
    <property type="match status" value="1"/>
</dbReference>
<evidence type="ECO:0000256" key="10">
    <source>
        <dbReference type="ARBA" id="ARBA00022737"/>
    </source>
</evidence>